<dbReference type="Proteomes" id="UP000287166">
    <property type="component" value="Unassembled WGS sequence"/>
</dbReference>
<dbReference type="OrthoDB" id="61113at2759"/>
<gene>
    <name evidence="2" type="ORF">SCP_1200690</name>
</gene>
<dbReference type="Gene3D" id="3.40.630.30">
    <property type="match status" value="1"/>
</dbReference>
<organism evidence="2 3">
    <name type="scientific">Sparassis crispa</name>
    <dbReference type="NCBI Taxonomy" id="139825"/>
    <lineage>
        <taxon>Eukaryota</taxon>
        <taxon>Fungi</taxon>
        <taxon>Dikarya</taxon>
        <taxon>Basidiomycota</taxon>
        <taxon>Agaricomycotina</taxon>
        <taxon>Agaricomycetes</taxon>
        <taxon>Polyporales</taxon>
        <taxon>Sparassidaceae</taxon>
        <taxon>Sparassis</taxon>
    </lineage>
</organism>
<dbReference type="STRING" id="139825.A0A401H0A1"/>
<protein>
    <recommendedName>
        <fullName evidence="1">N-acetyltransferase domain-containing protein</fullName>
    </recommendedName>
</protein>
<dbReference type="GeneID" id="38784761"/>
<dbReference type="AlphaFoldDB" id="A0A401H0A1"/>
<evidence type="ECO:0000313" key="2">
    <source>
        <dbReference type="EMBL" id="GBE87844.1"/>
    </source>
</evidence>
<dbReference type="GO" id="GO:0016747">
    <property type="term" value="F:acyltransferase activity, transferring groups other than amino-acyl groups"/>
    <property type="evidence" value="ECO:0007669"/>
    <property type="project" value="InterPro"/>
</dbReference>
<feature type="domain" description="N-acetyltransferase" evidence="1">
    <location>
        <begin position="129"/>
        <end position="190"/>
    </location>
</feature>
<dbReference type="EMBL" id="BFAD01000012">
    <property type="protein sequence ID" value="GBE87844.1"/>
    <property type="molecule type" value="Genomic_DNA"/>
</dbReference>
<dbReference type="InterPro" id="IPR016181">
    <property type="entry name" value="Acyl_CoA_acyltransferase"/>
</dbReference>
<keyword evidence="3" id="KW-1185">Reference proteome</keyword>
<reference evidence="2 3" key="1">
    <citation type="journal article" date="2018" name="Sci. Rep.">
        <title>Genome sequence of the cauliflower mushroom Sparassis crispa (Hanabiratake) and its association with beneficial usage.</title>
        <authorList>
            <person name="Kiyama R."/>
            <person name="Furutani Y."/>
            <person name="Kawaguchi K."/>
            <person name="Nakanishi T."/>
        </authorList>
    </citation>
    <scope>NUCLEOTIDE SEQUENCE [LARGE SCALE GENOMIC DNA]</scope>
</reference>
<accession>A0A401H0A1</accession>
<proteinExistence type="predicted"/>
<name>A0A401H0A1_9APHY</name>
<evidence type="ECO:0000259" key="1">
    <source>
        <dbReference type="Pfam" id="PF13673"/>
    </source>
</evidence>
<comment type="caution">
    <text evidence="2">The sequence shown here is derived from an EMBL/GenBank/DDBJ whole genome shotgun (WGS) entry which is preliminary data.</text>
</comment>
<dbReference type="InParanoid" id="A0A401H0A1"/>
<dbReference type="RefSeq" id="XP_027618757.1">
    <property type="nucleotide sequence ID" value="XM_027762956.1"/>
</dbReference>
<dbReference type="Pfam" id="PF13673">
    <property type="entry name" value="Acetyltransf_10"/>
    <property type="match status" value="1"/>
</dbReference>
<dbReference type="InterPro" id="IPR000182">
    <property type="entry name" value="GNAT_dom"/>
</dbReference>
<evidence type="ECO:0000313" key="3">
    <source>
        <dbReference type="Proteomes" id="UP000287166"/>
    </source>
</evidence>
<dbReference type="CDD" id="cd04301">
    <property type="entry name" value="NAT_SF"/>
    <property type="match status" value="1"/>
</dbReference>
<dbReference type="SUPFAM" id="SSF55729">
    <property type="entry name" value="Acyl-CoA N-acyltransferases (Nat)"/>
    <property type="match status" value="1"/>
</dbReference>
<sequence>MAPSNIIVQRIDKPSEAMVEEAVKIFSDLMPKDPLAIALTGGNPTIISIMVRAMIKPLALVSGEMYTATDQSGVMVAFTLCTRPGRNLFDTEGQLELGYHDLMKVLSEEGKAYHSQALKKDFPAFIDESIGITNTELNGYWCNFAFVRKDYQGKGIAKALFKLAFDEANGETFGLATTNPINVQIYEKIGLELKGYKLMKSPWIDWPVWIFAKKVEIVS</sequence>